<dbReference type="STRING" id="1194083.BN12_710007"/>
<dbReference type="InterPro" id="IPR022496">
    <property type="entry name" value="T6A_TsaB"/>
</dbReference>
<gene>
    <name evidence="2" type="ORF">BN12_710007</name>
</gene>
<dbReference type="Gene3D" id="3.30.420.40">
    <property type="match status" value="2"/>
</dbReference>
<evidence type="ECO:0000259" key="1">
    <source>
        <dbReference type="Pfam" id="PF00814"/>
    </source>
</evidence>
<comment type="caution">
    <text evidence="2">The sequence shown here is derived from an EMBL/GenBank/DDBJ whole genome shotgun (WGS) entry which is preliminary data.</text>
</comment>
<proteinExistence type="predicted"/>
<dbReference type="PANTHER" id="PTHR11735:SF11">
    <property type="entry name" value="TRNA THREONYLCARBAMOYLADENOSINE BIOSYNTHESIS PROTEIN TSAB"/>
    <property type="match status" value="1"/>
</dbReference>
<sequence>MLLLAIDTATSAITVAVHDGSTLLASRAAVDPRRHTELLAPLVAECLDSAGVAPADLTDVAVGTGPGPFTGLRVGLVTARTLGWARGIPVHGVCSLDVLARQAVTHVESGRFLVATDARRKELYWAGYAVPPGSAPGSPVERVTDPAVTRPADLPSEVRSLPAAGRGAVLYPDELPHGIPVLDVDAAVLAEVATARIATGEEMPVEALYLRRPDAAPSHAPKSTVPQGWRGA</sequence>
<dbReference type="GO" id="GO:0002949">
    <property type="term" value="P:tRNA threonylcarbamoyladenosine modification"/>
    <property type="evidence" value="ECO:0007669"/>
    <property type="project" value="InterPro"/>
</dbReference>
<evidence type="ECO:0000313" key="2">
    <source>
        <dbReference type="EMBL" id="CCH80051.1"/>
    </source>
</evidence>
<dbReference type="EMBL" id="CAJB01000405">
    <property type="protein sequence ID" value="CCH80051.1"/>
    <property type="molecule type" value="Genomic_DNA"/>
</dbReference>
<dbReference type="PANTHER" id="PTHR11735">
    <property type="entry name" value="TRNA N6-ADENOSINE THREONYLCARBAMOYLTRANSFERASE"/>
    <property type="match status" value="1"/>
</dbReference>
<keyword evidence="3" id="KW-1185">Reference proteome</keyword>
<feature type="domain" description="Gcp-like" evidence="1">
    <location>
        <begin position="33"/>
        <end position="128"/>
    </location>
</feature>
<reference evidence="2 3" key="1">
    <citation type="journal article" date="2013" name="ISME J.">
        <title>A metabolic model for members of the genus Tetrasphaera involved in enhanced biological phosphorus removal.</title>
        <authorList>
            <person name="Kristiansen R."/>
            <person name="Nguyen H.T.T."/>
            <person name="Saunders A.M."/>
            <person name="Nielsen J.L."/>
            <person name="Wimmer R."/>
            <person name="Le V.Q."/>
            <person name="McIlroy S.J."/>
            <person name="Petrovski S."/>
            <person name="Seviour R.J."/>
            <person name="Calteau A."/>
            <person name="Nielsen K.L."/>
            <person name="Nielsen P.H."/>
        </authorList>
    </citation>
    <scope>NUCLEOTIDE SEQUENCE [LARGE SCALE GENOMIC DNA]</scope>
    <source>
        <strain evidence="2 3">T1-X7</strain>
    </source>
</reference>
<dbReference type="SUPFAM" id="SSF53067">
    <property type="entry name" value="Actin-like ATPase domain"/>
    <property type="match status" value="2"/>
</dbReference>
<dbReference type="Proteomes" id="UP000035721">
    <property type="component" value="Unassembled WGS sequence"/>
</dbReference>
<dbReference type="CDD" id="cd24032">
    <property type="entry name" value="ASKHA_NBD_TsaB"/>
    <property type="match status" value="1"/>
</dbReference>
<name>A0A077M2K4_9MICO</name>
<dbReference type="AlphaFoldDB" id="A0A077M2K4"/>
<dbReference type="NCBIfam" id="TIGR03725">
    <property type="entry name" value="T6A_YeaZ"/>
    <property type="match status" value="1"/>
</dbReference>
<organism evidence="2 3">
    <name type="scientific">Nostocoides japonicum T1-X7</name>
    <dbReference type="NCBI Taxonomy" id="1194083"/>
    <lineage>
        <taxon>Bacteria</taxon>
        <taxon>Bacillati</taxon>
        <taxon>Actinomycetota</taxon>
        <taxon>Actinomycetes</taxon>
        <taxon>Micrococcales</taxon>
        <taxon>Intrasporangiaceae</taxon>
        <taxon>Nostocoides</taxon>
    </lineage>
</organism>
<protein>
    <recommendedName>
        <fullName evidence="1">Gcp-like domain-containing protein</fullName>
    </recommendedName>
</protein>
<dbReference type="Pfam" id="PF00814">
    <property type="entry name" value="TsaD"/>
    <property type="match status" value="1"/>
</dbReference>
<evidence type="ECO:0000313" key="3">
    <source>
        <dbReference type="Proteomes" id="UP000035721"/>
    </source>
</evidence>
<dbReference type="RefSeq" id="WP_048552013.1">
    <property type="nucleotide sequence ID" value="NZ_HF570958.1"/>
</dbReference>
<dbReference type="InterPro" id="IPR000905">
    <property type="entry name" value="Gcp-like_dom"/>
</dbReference>
<accession>A0A077M2K4</accession>
<dbReference type="InterPro" id="IPR043129">
    <property type="entry name" value="ATPase_NBD"/>
</dbReference>
<dbReference type="OrthoDB" id="9809995at2"/>
<dbReference type="GO" id="GO:0005829">
    <property type="term" value="C:cytosol"/>
    <property type="evidence" value="ECO:0007669"/>
    <property type="project" value="TreeGrafter"/>
</dbReference>